<evidence type="ECO:0000313" key="2">
    <source>
        <dbReference type="Proteomes" id="UP001628874"/>
    </source>
</evidence>
<dbReference type="PANTHER" id="PTHR14136">
    <property type="entry name" value="BTB_POZ DOMAIN-CONTAINING PROTEIN KCTD9"/>
    <property type="match status" value="1"/>
</dbReference>
<dbReference type="EMBL" id="JBFQGM010000001">
    <property type="protein sequence ID" value="MFL9459448.1"/>
    <property type="molecule type" value="Genomic_DNA"/>
</dbReference>
<gene>
    <name evidence="1" type="ORF">AB0759_02165</name>
</gene>
<keyword evidence="2" id="KW-1185">Reference proteome</keyword>
<sequence length="244" mass="26356">MRTLLSLVISASSIALSGADSVATLLLVAVLLRNNMPQQEILIGDLISRYAAGERNFSEVIIETPFPQTSSWELGHFRGLDLSGIILRNSSIRWIAIYMDGVILRGADLTDVDLGESNFEGADLSNAILRETKYFQSAFNGANLSGADLTGAELVDSGFIGVNLCGANFTNARIDDITFACNNLNKAIFNGARLKNVLFDEAKLVRTDFRGADFGKDKRGASGVRFRDCCFGKTLMPDGSVRGS</sequence>
<comment type="caution">
    <text evidence="1">The sequence shown here is derived from an EMBL/GenBank/DDBJ whole genome shotgun (WGS) entry which is preliminary data.</text>
</comment>
<dbReference type="InterPro" id="IPR001646">
    <property type="entry name" value="5peptide_repeat"/>
</dbReference>
<name>A0ABW8WEM4_9CYAN</name>
<dbReference type="Pfam" id="PF00805">
    <property type="entry name" value="Pentapeptide"/>
    <property type="match status" value="1"/>
</dbReference>
<accession>A0ABW8WEM4</accession>
<reference evidence="1 2" key="1">
    <citation type="submission" date="2024-07" db="EMBL/GenBank/DDBJ databases">
        <authorList>
            <person name="Tripathy S."/>
        </authorList>
    </citation>
    <scope>NUCLEOTIDE SEQUENCE [LARGE SCALE GENOMIC DNA]</scope>
    <source>
        <strain evidence="1 2">VB-61278_2</strain>
    </source>
</reference>
<dbReference type="Pfam" id="PF13599">
    <property type="entry name" value="Pentapeptide_4"/>
    <property type="match status" value="1"/>
</dbReference>
<evidence type="ECO:0000313" key="1">
    <source>
        <dbReference type="EMBL" id="MFL9459448.1"/>
    </source>
</evidence>
<organism evidence="1 2">
    <name type="scientific">Scytonema tolypothrichoides VB-61278_2</name>
    <dbReference type="NCBI Taxonomy" id="3232314"/>
    <lineage>
        <taxon>Bacteria</taxon>
        <taxon>Bacillati</taxon>
        <taxon>Cyanobacteriota</taxon>
        <taxon>Cyanophyceae</taxon>
        <taxon>Nostocales</taxon>
        <taxon>Scytonemataceae</taxon>
        <taxon>Scytonema</taxon>
    </lineage>
</organism>
<dbReference type="SUPFAM" id="SSF141571">
    <property type="entry name" value="Pentapeptide repeat-like"/>
    <property type="match status" value="1"/>
</dbReference>
<dbReference type="InterPro" id="IPR051082">
    <property type="entry name" value="Pentapeptide-BTB/POZ_domain"/>
</dbReference>
<proteinExistence type="predicted"/>
<dbReference type="PANTHER" id="PTHR14136:SF17">
    <property type="entry name" value="BTB_POZ DOMAIN-CONTAINING PROTEIN KCTD9"/>
    <property type="match status" value="1"/>
</dbReference>
<dbReference type="RefSeq" id="WP_050046569.1">
    <property type="nucleotide sequence ID" value="NZ_JBFQGM010000001.1"/>
</dbReference>
<dbReference type="Gene3D" id="2.160.20.80">
    <property type="entry name" value="E3 ubiquitin-protein ligase SopA"/>
    <property type="match status" value="1"/>
</dbReference>
<protein>
    <submittedName>
        <fullName evidence="1">Pentapeptide repeat-containing protein</fullName>
    </submittedName>
</protein>
<dbReference type="Proteomes" id="UP001628874">
    <property type="component" value="Unassembled WGS sequence"/>
</dbReference>